<sequence length="130" mass="15068">MEEEVKLFRIWLSPYSLTVVCALKLKGIAYEAIYEDLSNKSPSLVKHNHVHRKIPVLLHNGNPVCESLFILEYMDKTWKQTPLLAEDPHQKAMARFWVRFGEDNVLRSIRFGVLLTEGKEQLEATLICKT</sequence>
<evidence type="ECO:0000259" key="1">
    <source>
        <dbReference type="PROSITE" id="PS50404"/>
    </source>
</evidence>
<proteinExistence type="predicted"/>
<reference evidence="2 3" key="1">
    <citation type="journal article" date="2020" name="Mol. Plant">
        <title>The Chromosome-Based Rubber Tree Genome Provides New Insights into Spurge Genome Evolution and Rubber Biosynthesis.</title>
        <authorList>
            <person name="Liu J."/>
            <person name="Shi C."/>
            <person name="Shi C.C."/>
            <person name="Li W."/>
            <person name="Zhang Q.J."/>
            <person name="Zhang Y."/>
            <person name="Li K."/>
            <person name="Lu H.F."/>
            <person name="Shi C."/>
            <person name="Zhu S.T."/>
            <person name="Xiao Z.Y."/>
            <person name="Nan H."/>
            <person name="Yue Y."/>
            <person name="Zhu X.G."/>
            <person name="Wu Y."/>
            <person name="Hong X.N."/>
            <person name="Fan G.Y."/>
            <person name="Tong Y."/>
            <person name="Zhang D."/>
            <person name="Mao C.L."/>
            <person name="Liu Y.L."/>
            <person name="Hao S.J."/>
            <person name="Liu W.Q."/>
            <person name="Lv M.Q."/>
            <person name="Zhang H.B."/>
            <person name="Liu Y."/>
            <person name="Hu-Tang G.R."/>
            <person name="Wang J.P."/>
            <person name="Wang J.H."/>
            <person name="Sun Y.H."/>
            <person name="Ni S.B."/>
            <person name="Chen W.B."/>
            <person name="Zhang X.C."/>
            <person name="Jiao Y.N."/>
            <person name="Eichler E.E."/>
            <person name="Li G.H."/>
            <person name="Liu X."/>
            <person name="Gao L.Z."/>
        </authorList>
    </citation>
    <scope>NUCLEOTIDE SEQUENCE [LARGE SCALE GENOMIC DNA]</scope>
    <source>
        <strain evidence="3">cv. GT1</strain>
        <tissue evidence="2">Leaf</tissue>
    </source>
</reference>
<dbReference type="Gene3D" id="1.20.1050.10">
    <property type="match status" value="1"/>
</dbReference>
<protein>
    <recommendedName>
        <fullName evidence="1">GST N-terminal domain-containing protein</fullName>
    </recommendedName>
</protein>
<dbReference type="PROSITE" id="PS50404">
    <property type="entry name" value="GST_NTER"/>
    <property type="match status" value="1"/>
</dbReference>
<dbReference type="InterPro" id="IPR036249">
    <property type="entry name" value="Thioredoxin-like_sf"/>
</dbReference>
<name>A0A6A6N6R7_HEVBR</name>
<dbReference type="InterPro" id="IPR040079">
    <property type="entry name" value="Glutathione_S-Trfase"/>
</dbReference>
<dbReference type="SUPFAM" id="SSF52833">
    <property type="entry name" value="Thioredoxin-like"/>
    <property type="match status" value="1"/>
</dbReference>
<dbReference type="Proteomes" id="UP000467840">
    <property type="component" value="Chromosome 10"/>
</dbReference>
<dbReference type="PANTHER" id="PTHR44548:SF4">
    <property type="entry name" value="S-TRANSFERASE, PUTATIVE-RELATED"/>
    <property type="match status" value="1"/>
</dbReference>
<evidence type="ECO:0000313" key="2">
    <source>
        <dbReference type="EMBL" id="KAF2320266.1"/>
    </source>
</evidence>
<dbReference type="SFLD" id="SFLDS00019">
    <property type="entry name" value="Glutathione_Transferase_(cytos"/>
    <property type="match status" value="1"/>
</dbReference>
<dbReference type="EMBL" id="JAAGAX010000003">
    <property type="protein sequence ID" value="KAF2320266.1"/>
    <property type="molecule type" value="Genomic_DNA"/>
</dbReference>
<comment type="caution">
    <text evidence="2">The sequence shown here is derived from an EMBL/GenBank/DDBJ whole genome shotgun (WGS) entry which is preliminary data.</text>
</comment>
<evidence type="ECO:0000313" key="3">
    <source>
        <dbReference type="Proteomes" id="UP000467840"/>
    </source>
</evidence>
<dbReference type="PANTHER" id="PTHR44548">
    <property type="entry name" value="GST N-TERMINAL DOMAIN-CONTAINING PROTEIN"/>
    <property type="match status" value="1"/>
</dbReference>
<dbReference type="Gene3D" id="3.40.30.10">
    <property type="entry name" value="Glutaredoxin"/>
    <property type="match status" value="1"/>
</dbReference>
<organism evidence="2 3">
    <name type="scientific">Hevea brasiliensis</name>
    <name type="common">Para rubber tree</name>
    <name type="synonym">Siphonia brasiliensis</name>
    <dbReference type="NCBI Taxonomy" id="3981"/>
    <lineage>
        <taxon>Eukaryota</taxon>
        <taxon>Viridiplantae</taxon>
        <taxon>Streptophyta</taxon>
        <taxon>Embryophyta</taxon>
        <taxon>Tracheophyta</taxon>
        <taxon>Spermatophyta</taxon>
        <taxon>Magnoliopsida</taxon>
        <taxon>eudicotyledons</taxon>
        <taxon>Gunneridae</taxon>
        <taxon>Pentapetalae</taxon>
        <taxon>rosids</taxon>
        <taxon>fabids</taxon>
        <taxon>Malpighiales</taxon>
        <taxon>Euphorbiaceae</taxon>
        <taxon>Crotonoideae</taxon>
        <taxon>Micrandreae</taxon>
        <taxon>Hevea</taxon>
    </lineage>
</organism>
<feature type="domain" description="GST N-terminal" evidence="1">
    <location>
        <begin position="3"/>
        <end position="82"/>
    </location>
</feature>
<dbReference type="Pfam" id="PF02798">
    <property type="entry name" value="GST_N"/>
    <property type="match status" value="1"/>
</dbReference>
<dbReference type="CDD" id="cd03058">
    <property type="entry name" value="GST_N_Tau"/>
    <property type="match status" value="1"/>
</dbReference>
<dbReference type="AlphaFoldDB" id="A0A6A6N6R7"/>
<accession>A0A6A6N6R7</accession>
<keyword evidence="3" id="KW-1185">Reference proteome</keyword>
<dbReference type="InterPro" id="IPR004045">
    <property type="entry name" value="Glutathione_S-Trfase_N"/>
</dbReference>
<gene>
    <name evidence="2" type="ORF">GH714_026531</name>
</gene>